<evidence type="ECO:0000259" key="3">
    <source>
        <dbReference type="Pfam" id="PF01494"/>
    </source>
</evidence>
<evidence type="ECO:0000313" key="5">
    <source>
        <dbReference type="Proteomes" id="UP000315628"/>
    </source>
</evidence>
<dbReference type="InterPro" id="IPR050493">
    <property type="entry name" value="FAD-dep_Monooxygenase_BioMet"/>
</dbReference>
<dbReference type="Proteomes" id="UP000315628">
    <property type="component" value="Unassembled WGS sequence"/>
</dbReference>
<dbReference type="SUPFAM" id="SSF51905">
    <property type="entry name" value="FAD/NAD(P)-binding domain"/>
    <property type="match status" value="1"/>
</dbReference>
<dbReference type="RefSeq" id="WP_170236238.1">
    <property type="nucleotide sequence ID" value="NZ_BAAAYT010000001.1"/>
</dbReference>
<dbReference type="Gene3D" id="3.50.50.60">
    <property type="entry name" value="FAD/NAD(P)-binding domain"/>
    <property type="match status" value="1"/>
</dbReference>
<dbReference type="GO" id="GO:0071949">
    <property type="term" value="F:FAD binding"/>
    <property type="evidence" value="ECO:0007669"/>
    <property type="project" value="InterPro"/>
</dbReference>
<name>A0A560WF18_9MICO</name>
<protein>
    <submittedName>
        <fullName evidence="4">2-polyprenyl-6-methoxyphenol hydroxylase-like FAD-dependent oxidoreductase</fullName>
    </submittedName>
</protein>
<proteinExistence type="predicted"/>
<organism evidence="4 5">
    <name type="scientific">Marihabitans asiaticum</name>
    <dbReference type="NCBI Taxonomy" id="415218"/>
    <lineage>
        <taxon>Bacteria</taxon>
        <taxon>Bacillati</taxon>
        <taxon>Actinomycetota</taxon>
        <taxon>Actinomycetes</taxon>
        <taxon>Micrococcales</taxon>
        <taxon>Intrasporangiaceae</taxon>
        <taxon>Marihabitans</taxon>
    </lineage>
</organism>
<dbReference type="Pfam" id="PF01494">
    <property type="entry name" value="FAD_binding_3"/>
    <property type="match status" value="1"/>
</dbReference>
<dbReference type="EMBL" id="VIUW01000002">
    <property type="protein sequence ID" value="TWD16085.1"/>
    <property type="molecule type" value="Genomic_DNA"/>
</dbReference>
<dbReference type="InterPro" id="IPR036188">
    <property type="entry name" value="FAD/NAD-bd_sf"/>
</dbReference>
<dbReference type="PANTHER" id="PTHR13789:SF309">
    <property type="entry name" value="PUTATIVE (AFU_ORTHOLOGUE AFUA_6G14510)-RELATED"/>
    <property type="match status" value="1"/>
</dbReference>
<dbReference type="PRINTS" id="PR00420">
    <property type="entry name" value="RNGMNOXGNASE"/>
</dbReference>
<gene>
    <name evidence="4" type="ORF">FB557_1628</name>
</gene>
<keyword evidence="1" id="KW-0560">Oxidoreductase</keyword>
<reference evidence="4 5" key="1">
    <citation type="submission" date="2019-06" db="EMBL/GenBank/DDBJ databases">
        <title>Sequencing the genomes of 1000 actinobacteria strains.</title>
        <authorList>
            <person name="Klenk H.-P."/>
        </authorList>
    </citation>
    <scope>NUCLEOTIDE SEQUENCE [LARGE SCALE GENOMIC DNA]</scope>
    <source>
        <strain evidence="4 5">DSM 18935</strain>
    </source>
</reference>
<keyword evidence="5" id="KW-1185">Reference proteome</keyword>
<evidence type="ECO:0000313" key="4">
    <source>
        <dbReference type="EMBL" id="TWD16085.1"/>
    </source>
</evidence>
<evidence type="ECO:0000256" key="2">
    <source>
        <dbReference type="ARBA" id="ARBA00023033"/>
    </source>
</evidence>
<dbReference type="GO" id="GO:0004497">
    <property type="term" value="F:monooxygenase activity"/>
    <property type="evidence" value="ECO:0007669"/>
    <property type="project" value="UniProtKB-KW"/>
</dbReference>
<evidence type="ECO:0000256" key="1">
    <source>
        <dbReference type="ARBA" id="ARBA00023002"/>
    </source>
</evidence>
<accession>A0A560WF18</accession>
<feature type="domain" description="FAD-binding" evidence="3">
    <location>
        <begin position="256"/>
        <end position="296"/>
    </location>
</feature>
<dbReference type="InterPro" id="IPR002938">
    <property type="entry name" value="FAD-bd"/>
</dbReference>
<dbReference type="PANTHER" id="PTHR13789">
    <property type="entry name" value="MONOOXYGENASE"/>
    <property type="match status" value="1"/>
</dbReference>
<dbReference type="Pfam" id="PF13450">
    <property type="entry name" value="NAD_binding_8"/>
    <property type="match status" value="1"/>
</dbReference>
<dbReference type="AlphaFoldDB" id="A0A560WF18"/>
<comment type="caution">
    <text evidence="4">The sequence shown here is derived from an EMBL/GenBank/DDBJ whole genome shotgun (WGS) entry which is preliminary data.</text>
</comment>
<sequence length="349" mass="36751">MAECPPRTVAIVGGGVAGMTLAAALDPERFAVTVYEAAPERAVYGGAFAVWPAALRALERIGAREGVESAGHPHPTGALRDITGTTMLTLPSPGMTLVPRGRLLAVIREHVPSQVQHVRAEVGDPTTLTEDVVIGADGVRSRVRPLVAGGTARRRSSPFVTLRGMAPGEPPKGQDGEYWGPGFLFGIVPAAGGTYWFSGHPSAIGPEPLDATEVARDALTALPATAAPHLRERLGEVAEKAPRGVVATRLWSAPPLRRYVRGRYVVIGDAGHAMLPNLGRGACEAIIDAVTLAEALRDEELLRWQLRRLAPTQAMRIGAAAIMRGATSRRLTPAREAVLSGAGRVTGTR</sequence>
<keyword evidence="2" id="KW-0503">Monooxygenase</keyword>